<dbReference type="GO" id="GO:0032299">
    <property type="term" value="C:ribonuclease H2 complex"/>
    <property type="evidence" value="ECO:0007669"/>
    <property type="project" value="TreeGrafter"/>
</dbReference>
<evidence type="ECO:0000313" key="14">
    <source>
        <dbReference type="Proteomes" id="UP000675968"/>
    </source>
</evidence>
<keyword evidence="7 10" id="KW-0479">Metal-binding</keyword>
<evidence type="ECO:0000259" key="12">
    <source>
        <dbReference type="PROSITE" id="PS51975"/>
    </source>
</evidence>
<evidence type="ECO:0000256" key="8">
    <source>
        <dbReference type="ARBA" id="ARBA00022759"/>
    </source>
</evidence>
<dbReference type="AlphaFoldDB" id="A0A8T4L6M8"/>
<keyword evidence="6 10" id="KW-0540">Nuclease</keyword>
<evidence type="ECO:0000256" key="11">
    <source>
        <dbReference type="RuleBase" id="RU003515"/>
    </source>
</evidence>
<reference evidence="13" key="2">
    <citation type="submission" date="2021-05" db="EMBL/GenBank/DDBJ databases">
        <title>Protein family content uncovers lineage relationships and bacterial pathway maintenance mechanisms in DPANN archaea.</title>
        <authorList>
            <person name="Castelle C.J."/>
            <person name="Meheust R."/>
            <person name="Jaffe A.L."/>
            <person name="Seitz K."/>
            <person name="Gong X."/>
            <person name="Baker B.J."/>
            <person name="Banfield J.F."/>
        </authorList>
    </citation>
    <scope>NUCLEOTIDE SEQUENCE</scope>
    <source>
        <strain evidence="13">RIFCSPLOWO2_01_FULL_AR10_48_17</strain>
    </source>
</reference>
<dbReference type="Gene3D" id="3.30.420.10">
    <property type="entry name" value="Ribonuclease H-like superfamily/Ribonuclease H"/>
    <property type="match status" value="1"/>
</dbReference>
<accession>A0A8T4L6M8</accession>
<dbReference type="GO" id="GO:0003723">
    <property type="term" value="F:RNA binding"/>
    <property type="evidence" value="ECO:0007669"/>
    <property type="project" value="UniProtKB-UniRule"/>
</dbReference>
<feature type="binding site" evidence="10">
    <location>
        <position position="7"/>
    </location>
    <ligand>
        <name>a divalent metal cation</name>
        <dbReference type="ChEBI" id="CHEBI:60240"/>
    </ligand>
</feature>
<sequence length="216" mass="24079">MLIAGVDEAGRGPCLGPLVIGVVVIEKQDEEKLVEIGAKDSKQLTKDQREAQFEPIKAAAVEYGTIHIEANELDTLMDRKSLNEIEAMKIGELLNRLQHKPEIVFIDSPDPIASAFGKRIQKYLSFSCKLRTEHKADINYPVCSAASVLAKVERDNAISQIAAQNGSIGSGYSHDPQTIAFLSDFVTTHNSLPVFCRHKWETSQRFLNNRRQTKLF</sequence>
<feature type="domain" description="RNase H type-2" evidence="12">
    <location>
        <begin position="1"/>
        <end position="212"/>
    </location>
</feature>
<keyword evidence="5" id="KW-0963">Cytoplasm</keyword>
<dbReference type="PANTHER" id="PTHR10954">
    <property type="entry name" value="RIBONUCLEASE H2 SUBUNIT A"/>
    <property type="match status" value="1"/>
</dbReference>
<evidence type="ECO:0000256" key="9">
    <source>
        <dbReference type="ARBA" id="ARBA00022801"/>
    </source>
</evidence>
<evidence type="ECO:0000256" key="7">
    <source>
        <dbReference type="ARBA" id="ARBA00022723"/>
    </source>
</evidence>
<dbReference type="Pfam" id="PF01351">
    <property type="entry name" value="RNase_HII"/>
    <property type="match status" value="1"/>
</dbReference>
<comment type="subcellular location">
    <subcellularLocation>
        <location evidence="4">Cytoplasm</location>
    </subcellularLocation>
</comment>
<dbReference type="GO" id="GO:0005737">
    <property type="term" value="C:cytoplasm"/>
    <property type="evidence" value="ECO:0007669"/>
    <property type="project" value="UniProtKB-SubCell"/>
</dbReference>
<dbReference type="InterPro" id="IPR023160">
    <property type="entry name" value="RNase_HII_hlx-loop-hlx_cap_dom"/>
</dbReference>
<dbReference type="EC" id="3.1.26.4" evidence="11"/>
<dbReference type="CDD" id="cd07180">
    <property type="entry name" value="RNase_HII_archaea_like"/>
    <property type="match status" value="1"/>
</dbReference>
<comment type="caution">
    <text evidence="13">The sequence shown here is derived from an EMBL/GenBank/DDBJ whole genome shotgun (WGS) entry which is preliminary data.</text>
</comment>
<dbReference type="Gene3D" id="1.10.10.460">
    <property type="entry name" value="Ribonuclease hii. Domain 2"/>
    <property type="match status" value="1"/>
</dbReference>
<dbReference type="InterPro" id="IPR001352">
    <property type="entry name" value="RNase_HII/HIII"/>
</dbReference>
<dbReference type="EMBL" id="JAGVWC010000015">
    <property type="protein sequence ID" value="MBS3062224.1"/>
    <property type="molecule type" value="Genomic_DNA"/>
</dbReference>
<organism evidence="13 14">
    <name type="scientific">Candidatus Iainarchaeum sp</name>
    <dbReference type="NCBI Taxonomy" id="3101447"/>
    <lineage>
        <taxon>Archaea</taxon>
        <taxon>Candidatus Iainarchaeota</taxon>
        <taxon>Candidatus Iainarchaeia</taxon>
        <taxon>Candidatus Iainarchaeales</taxon>
        <taxon>Candidatus Iainarchaeaceae</taxon>
        <taxon>Candidatus Iainarchaeum</taxon>
    </lineage>
</organism>
<comment type="cofactor">
    <cofactor evidence="10">
        <name>Mn(2+)</name>
        <dbReference type="ChEBI" id="CHEBI:29035"/>
    </cofactor>
    <cofactor evidence="10">
        <name>Mg(2+)</name>
        <dbReference type="ChEBI" id="CHEBI:18420"/>
    </cofactor>
    <text evidence="10">Manganese or magnesium. Binds 1 divalent metal ion per monomer in the absence of substrate. May bind a second metal ion after substrate binding.</text>
</comment>
<dbReference type="Proteomes" id="UP000675968">
    <property type="component" value="Unassembled WGS sequence"/>
</dbReference>
<keyword evidence="8 10" id="KW-0255">Endonuclease</keyword>
<keyword evidence="9 10" id="KW-0378">Hydrolase</keyword>
<dbReference type="InterPro" id="IPR024567">
    <property type="entry name" value="RNase_HII/HIII_dom"/>
</dbReference>
<comment type="catalytic activity">
    <reaction evidence="1 10 11">
        <text>Endonucleolytic cleavage to 5'-phosphomonoester.</text>
        <dbReference type="EC" id="3.1.26.4"/>
    </reaction>
</comment>
<evidence type="ECO:0000256" key="4">
    <source>
        <dbReference type="ARBA" id="ARBA00004496"/>
    </source>
</evidence>
<dbReference type="GO" id="GO:0046872">
    <property type="term" value="F:metal ion binding"/>
    <property type="evidence" value="ECO:0007669"/>
    <property type="project" value="UniProtKB-KW"/>
</dbReference>
<dbReference type="SUPFAM" id="SSF53098">
    <property type="entry name" value="Ribonuclease H-like"/>
    <property type="match status" value="1"/>
</dbReference>
<dbReference type="InterPro" id="IPR012337">
    <property type="entry name" value="RNaseH-like_sf"/>
</dbReference>
<dbReference type="NCBIfam" id="TIGR00729">
    <property type="entry name" value="ribonuclease HII"/>
    <property type="match status" value="1"/>
</dbReference>
<dbReference type="GO" id="GO:0004523">
    <property type="term" value="F:RNA-DNA hybrid ribonuclease activity"/>
    <property type="evidence" value="ECO:0007669"/>
    <property type="project" value="UniProtKB-UniRule"/>
</dbReference>
<dbReference type="GO" id="GO:0043137">
    <property type="term" value="P:DNA replication, removal of RNA primer"/>
    <property type="evidence" value="ECO:0007669"/>
    <property type="project" value="TreeGrafter"/>
</dbReference>
<evidence type="ECO:0000313" key="13">
    <source>
        <dbReference type="EMBL" id="MBS3062224.1"/>
    </source>
</evidence>
<evidence type="ECO:0000256" key="6">
    <source>
        <dbReference type="ARBA" id="ARBA00022722"/>
    </source>
</evidence>
<comment type="function">
    <text evidence="3 11">Endonuclease that specifically degrades the RNA of RNA-DNA hybrids.</text>
</comment>
<dbReference type="PROSITE" id="PS51975">
    <property type="entry name" value="RNASE_H_2"/>
    <property type="match status" value="1"/>
</dbReference>
<dbReference type="InterPro" id="IPR036397">
    <property type="entry name" value="RNaseH_sf"/>
</dbReference>
<evidence type="ECO:0000256" key="2">
    <source>
        <dbReference type="ARBA" id="ARBA00001946"/>
    </source>
</evidence>
<proteinExistence type="inferred from homology"/>
<evidence type="ECO:0000256" key="10">
    <source>
        <dbReference type="PROSITE-ProRule" id="PRU01319"/>
    </source>
</evidence>
<protein>
    <recommendedName>
        <fullName evidence="11">Ribonuclease</fullName>
        <ecNumber evidence="11">3.1.26.4</ecNumber>
    </recommendedName>
</protein>
<feature type="binding site" evidence="10">
    <location>
        <position position="107"/>
    </location>
    <ligand>
        <name>a divalent metal cation</name>
        <dbReference type="ChEBI" id="CHEBI:60240"/>
    </ligand>
</feature>
<reference evidence="13" key="1">
    <citation type="submission" date="2021-03" db="EMBL/GenBank/DDBJ databases">
        <authorList>
            <person name="Jaffe A."/>
        </authorList>
    </citation>
    <scope>NUCLEOTIDE SEQUENCE</scope>
    <source>
        <strain evidence="13">RIFCSPLOWO2_01_FULL_AR10_48_17</strain>
    </source>
</reference>
<evidence type="ECO:0000256" key="5">
    <source>
        <dbReference type="ARBA" id="ARBA00022490"/>
    </source>
</evidence>
<feature type="binding site" evidence="10">
    <location>
        <position position="8"/>
    </location>
    <ligand>
        <name>a divalent metal cation</name>
        <dbReference type="ChEBI" id="CHEBI:60240"/>
    </ligand>
</feature>
<gene>
    <name evidence="13" type="primary">rnhB</name>
    <name evidence="13" type="ORF">J4215_06605</name>
</gene>
<dbReference type="GO" id="GO:0006298">
    <property type="term" value="P:mismatch repair"/>
    <property type="evidence" value="ECO:0007669"/>
    <property type="project" value="TreeGrafter"/>
</dbReference>
<evidence type="ECO:0000256" key="1">
    <source>
        <dbReference type="ARBA" id="ARBA00000077"/>
    </source>
</evidence>
<dbReference type="PANTHER" id="PTHR10954:SF23">
    <property type="entry name" value="RIBONUCLEASE"/>
    <property type="match status" value="1"/>
</dbReference>
<evidence type="ECO:0000256" key="3">
    <source>
        <dbReference type="ARBA" id="ARBA00004065"/>
    </source>
</evidence>
<name>A0A8T4L6M8_9ARCH</name>
<dbReference type="InterPro" id="IPR004649">
    <property type="entry name" value="RNase_H2_suA"/>
</dbReference>
<comment type="cofactor">
    <cofactor evidence="2">
        <name>Mg(2+)</name>
        <dbReference type="ChEBI" id="CHEBI:18420"/>
    </cofactor>
</comment>
<comment type="similarity">
    <text evidence="11">Belongs to the RNase HII family.</text>
</comment>